<dbReference type="SUPFAM" id="SSF53474">
    <property type="entry name" value="alpha/beta-Hydrolases"/>
    <property type="match status" value="1"/>
</dbReference>
<sequence>MPHLKVDFISYTLKRNVAINVMIPGLIADEIIAGVRTHKPKAPYPVLYLLHGYWGDFGSWERYTSVERYAEEYSIAIVTMSAENNFYIDMGDLNLGYTATRIFGPNYWDFLEKELPDFLSAFFPLSKKAQDTYIAGLSMGGYGALLHGFSNPAKFCAVGAFSPPTTLTTDVLGKYDALDKKTVEKYEPINIIKRQAGKGKKLPALYYSYGAKDFLVPCQDWFEKELVKAGIEHTYKKADGYAHEWPLWDKELDSFLAWLPRTDIYHTPGKKRKV</sequence>
<dbReference type="Gene3D" id="3.40.50.1820">
    <property type="entry name" value="alpha/beta hydrolase"/>
    <property type="match status" value="1"/>
</dbReference>
<dbReference type="PANTHER" id="PTHR48098">
    <property type="entry name" value="ENTEROCHELIN ESTERASE-RELATED"/>
    <property type="match status" value="1"/>
</dbReference>
<dbReference type="Proteomes" id="UP000671995">
    <property type="component" value="Chromosome"/>
</dbReference>
<reference evidence="1" key="1">
    <citation type="submission" date="2020-05" db="EMBL/GenBank/DDBJ databases">
        <authorList>
            <person name="Zeng H."/>
            <person name="Chan Y.K."/>
            <person name="Watt R.M."/>
        </authorList>
    </citation>
    <scope>NUCLEOTIDE SEQUENCE</scope>
    <source>
        <strain evidence="1">ATCC 700773</strain>
    </source>
</reference>
<reference evidence="1" key="2">
    <citation type="journal article" date="2021" name="Microbiol. Resour. Announc.">
        <title>Complete Genome Sequences of Three Human Oral Treponema parvum Isolates.</title>
        <authorList>
            <person name="Zeng H."/>
            <person name="Watt R.M."/>
        </authorList>
    </citation>
    <scope>NUCLEOTIDE SEQUENCE</scope>
    <source>
        <strain evidence="1">ATCC 700773</strain>
    </source>
</reference>
<proteinExistence type="predicted"/>
<dbReference type="AlphaFoldDB" id="A0A975EY12"/>
<dbReference type="GO" id="GO:0016747">
    <property type="term" value="F:acyltransferase activity, transferring groups other than amino-acyl groups"/>
    <property type="evidence" value="ECO:0007669"/>
    <property type="project" value="TreeGrafter"/>
</dbReference>
<name>A0A975EY12_9SPIR</name>
<dbReference type="InterPro" id="IPR000801">
    <property type="entry name" value="Esterase-like"/>
</dbReference>
<organism evidence="1 2">
    <name type="scientific">Treponema parvum</name>
    <dbReference type="NCBI Taxonomy" id="138851"/>
    <lineage>
        <taxon>Bacteria</taxon>
        <taxon>Pseudomonadati</taxon>
        <taxon>Spirochaetota</taxon>
        <taxon>Spirochaetia</taxon>
        <taxon>Spirochaetales</taxon>
        <taxon>Treponemataceae</taxon>
        <taxon>Treponema</taxon>
    </lineage>
</organism>
<evidence type="ECO:0000313" key="2">
    <source>
        <dbReference type="Proteomes" id="UP000671995"/>
    </source>
</evidence>
<dbReference type="RefSeq" id="WP_210117731.1">
    <property type="nucleotide sequence ID" value="NZ_CP054257.1"/>
</dbReference>
<dbReference type="InterPro" id="IPR029058">
    <property type="entry name" value="AB_hydrolase_fold"/>
</dbReference>
<accession>A0A975EY12</accession>
<evidence type="ECO:0008006" key="3">
    <source>
        <dbReference type="Google" id="ProtNLM"/>
    </source>
</evidence>
<dbReference type="InterPro" id="IPR050583">
    <property type="entry name" value="Mycobacterial_A85_antigen"/>
</dbReference>
<protein>
    <recommendedName>
        <fullName evidence="3">Esterase</fullName>
    </recommendedName>
</protein>
<dbReference type="EMBL" id="CP054257">
    <property type="protein sequence ID" value="QTQ10938.1"/>
    <property type="molecule type" value="Genomic_DNA"/>
</dbReference>
<dbReference type="Pfam" id="PF00756">
    <property type="entry name" value="Esterase"/>
    <property type="match status" value="1"/>
</dbReference>
<evidence type="ECO:0000313" key="1">
    <source>
        <dbReference type="EMBL" id="QTQ10938.1"/>
    </source>
</evidence>
<gene>
    <name evidence="1" type="ORF">HRI96_01245</name>
</gene>
<dbReference type="PANTHER" id="PTHR48098:SF1">
    <property type="entry name" value="DIACYLGLYCEROL ACYLTRANSFERASE_MYCOLYLTRANSFERASE AG85A"/>
    <property type="match status" value="1"/>
</dbReference>